<evidence type="ECO:0000313" key="3">
    <source>
        <dbReference type="Proteomes" id="UP001304895"/>
    </source>
</evidence>
<feature type="region of interest" description="Disordered" evidence="1">
    <location>
        <begin position="59"/>
        <end position="180"/>
    </location>
</feature>
<accession>A0AAN6ZFS7</accession>
<feature type="compositionally biased region" description="Basic and acidic residues" evidence="1">
    <location>
        <begin position="98"/>
        <end position="118"/>
    </location>
</feature>
<reference evidence="2" key="2">
    <citation type="submission" date="2023-05" db="EMBL/GenBank/DDBJ databases">
        <authorList>
            <consortium name="Lawrence Berkeley National Laboratory"/>
            <person name="Steindorff A."/>
            <person name="Hensen N."/>
            <person name="Bonometti L."/>
            <person name="Westerberg I."/>
            <person name="Brannstrom I.O."/>
            <person name="Guillou S."/>
            <person name="Cros-Aarteil S."/>
            <person name="Calhoun S."/>
            <person name="Haridas S."/>
            <person name="Kuo A."/>
            <person name="Mondo S."/>
            <person name="Pangilinan J."/>
            <person name="Riley R."/>
            <person name="Labutti K."/>
            <person name="Andreopoulos B."/>
            <person name="Lipzen A."/>
            <person name="Chen C."/>
            <person name="Yanf M."/>
            <person name="Daum C."/>
            <person name="Ng V."/>
            <person name="Clum A."/>
            <person name="Ohm R."/>
            <person name="Martin F."/>
            <person name="Silar P."/>
            <person name="Natvig D."/>
            <person name="Lalanne C."/>
            <person name="Gautier V."/>
            <person name="Ament-Velasquez S.L."/>
            <person name="Kruys A."/>
            <person name="Hutchinson M.I."/>
            <person name="Powell A.J."/>
            <person name="Barry K."/>
            <person name="Miller A.N."/>
            <person name="Grigoriev I.V."/>
            <person name="Debuchy R."/>
            <person name="Gladieux P."/>
            <person name="Thoren M.H."/>
            <person name="Johannesson H."/>
        </authorList>
    </citation>
    <scope>NUCLEOTIDE SEQUENCE</scope>
    <source>
        <strain evidence="2">CBS 123565</strain>
    </source>
</reference>
<evidence type="ECO:0000313" key="2">
    <source>
        <dbReference type="EMBL" id="KAK4135894.1"/>
    </source>
</evidence>
<dbReference type="Proteomes" id="UP001304895">
    <property type="component" value="Unassembled WGS sequence"/>
</dbReference>
<feature type="compositionally biased region" description="Basic and acidic residues" evidence="1">
    <location>
        <begin position="74"/>
        <end position="83"/>
    </location>
</feature>
<protein>
    <submittedName>
        <fullName evidence="2">Uncharacterized protein</fullName>
    </submittedName>
</protein>
<gene>
    <name evidence="2" type="ORF">BT67DRAFT_440770</name>
</gene>
<organism evidence="2 3">
    <name type="scientific">Trichocladium antarcticum</name>
    <dbReference type="NCBI Taxonomy" id="1450529"/>
    <lineage>
        <taxon>Eukaryota</taxon>
        <taxon>Fungi</taxon>
        <taxon>Dikarya</taxon>
        <taxon>Ascomycota</taxon>
        <taxon>Pezizomycotina</taxon>
        <taxon>Sordariomycetes</taxon>
        <taxon>Sordariomycetidae</taxon>
        <taxon>Sordariales</taxon>
        <taxon>Chaetomiaceae</taxon>
        <taxon>Trichocladium</taxon>
    </lineage>
</organism>
<feature type="compositionally biased region" description="Low complexity" evidence="1">
    <location>
        <begin position="87"/>
        <end position="97"/>
    </location>
</feature>
<dbReference type="EMBL" id="MU853405">
    <property type="protein sequence ID" value="KAK4135894.1"/>
    <property type="molecule type" value="Genomic_DNA"/>
</dbReference>
<dbReference type="AlphaFoldDB" id="A0AAN6ZFS7"/>
<name>A0AAN6ZFS7_9PEZI</name>
<feature type="compositionally biased region" description="Low complexity" evidence="1">
    <location>
        <begin position="147"/>
        <end position="166"/>
    </location>
</feature>
<sequence>MSYMTLSRHGPRGLSVQPVLQQPVPAFTATSHKKCRIQMKTTASAAVLLGLVSAALAQAQTPGPSPTESVGCEPHGDHWHCDGPRVTSAAAPATSSAVHHDGDDGEHGHGHDEDDGHSDAPGTASLKPSPTESYGCEPHGDHWHCQGAITASTAPSASPSAHGTASLKPSPTESYGCEPHGDHWHCQGAITASTAPSASISANGTASITGGAVSNTPVPGMAAGHYPGAGLGVAGLVVVVAMAV</sequence>
<proteinExistence type="predicted"/>
<comment type="caution">
    <text evidence="2">The sequence shown here is derived from an EMBL/GenBank/DDBJ whole genome shotgun (WGS) entry which is preliminary data.</text>
</comment>
<evidence type="ECO:0000256" key="1">
    <source>
        <dbReference type="SAM" id="MobiDB-lite"/>
    </source>
</evidence>
<reference evidence="2" key="1">
    <citation type="journal article" date="2023" name="Mol. Phylogenet. Evol.">
        <title>Genome-scale phylogeny and comparative genomics of the fungal order Sordariales.</title>
        <authorList>
            <person name="Hensen N."/>
            <person name="Bonometti L."/>
            <person name="Westerberg I."/>
            <person name="Brannstrom I.O."/>
            <person name="Guillou S."/>
            <person name="Cros-Aarteil S."/>
            <person name="Calhoun S."/>
            <person name="Haridas S."/>
            <person name="Kuo A."/>
            <person name="Mondo S."/>
            <person name="Pangilinan J."/>
            <person name="Riley R."/>
            <person name="LaButti K."/>
            <person name="Andreopoulos B."/>
            <person name="Lipzen A."/>
            <person name="Chen C."/>
            <person name="Yan M."/>
            <person name="Daum C."/>
            <person name="Ng V."/>
            <person name="Clum A."/>
            <person name="Steindorff A."/>
            <person name="Ohm R.A."/>
            <person name="Martin F."/>
            <person name="Silar P."/>
            <person name="Natvig D.O."/>
            <person name="Lalanne C."/>
            <person name="Gautier V."/>
            <person name="Ament-Velasquez S.L."/>
            <person name="Kruys A."/>
            <person name="Hutchinson M.I."/>
            <person name="Powell A.J."/>
            <person name="Barry K."/>
            <person name="Miller A.N."/>
            <person name="Grigoriev I.V."/>
            <person name="Debuchy R."/>
            <person name="Gladieux P."/>
            <person name="Hiltunen Thoren M."/>
            <person name="Johannesson H."/>
        </authorList>
    </citation>
    <scope>NUCLEOTIDE SEQUENCE</scope>
    <source>
        <strain evidence="2">CBS 123565</strain>
    </source>
</reference>
<keyword evidence="3" id="KW-1185">Reference proteome</keyword>